<feature type="compositionally biased region" description="Polar residues" evidence="1">
    <location>
        <begin position="1"/>
        <end position="13"/>
    </location>
</feature>
<reference evidence="3 4" key="1">
    <citation type="journal article" date="2020" name="ISME J.">
        <title>Uncovering the hidden diversity of litter-decomposition mechanisms in mushroom-forming fungi.</title>
        <authorList>
            <person name="Floudas D."/>
            <person name="Bentzer J."/>
            <person name="Ahren D."/>
            <person name="Johansson T."/>
            <person name="Persson P."/>
            <person name="Tunlid A."/>
        </authorList>
    </citation>
    <scope>NUCLEOTIDE SEQUENCE [LARGE SCALE GENOMIC DNA]</scope>
    <source>
        <strain evidence="3 4">CBS 146.42</strain>
    </source>
</reference>
<dbReference type="InterPro" id="IPR011009">
    <property type="entry name" value="Kinase-like_dom_sf"/>
</dbReference>
<dbReference type="PANTHER" id="PTHR38248">
    <property type="entry name" value="FUNK1 6"/>
    <property type="match status" value="1"/>
</dbReference>
<dbReference type="InterPro" id="IPR040976">
    <property type="entry name" value="Pkinase_fungal"/>
</dbReference>
<proteinExistence type="predicted"/>
<dbReference type="Pfam" id="PF17667">
    <property type="entry name" value="Pkinase_fungal"/>
    <property type="match status" value="1"/>
</dbReference>
<comment type="caution">
    <text evidence="3">The sequence shown here is derived from an EMBL/GenBank/DDBJ whole genome shotgun (WGS) entry which is preliminary data.</text>
</comment>
<keyword evidence="4" id="KW-1185">Reference proteome</keyword>
<evidence type="ECO:0000313" key="4">
    <source>
        <dbReference type="Proteomes" id="UP000559027"/>
    </source>
</evidence>
<sequence>MTGDTLSLDNSAHSPEEQSAPEENEVSQVMSQPFEAFVLSRAGLGSRLKEAGFVEVGGSQVDSLTYVRRNAQMIQGDGFEHLCYDSESDESSSWSDPDPKETWPPFVNRILMRMILDLPGVSIREFVDRAEFLEGFRCAIIEHEEYYKKRIIQRDINVNNIIISKGQGHLIDFDYSKITAQFKTLKREYPKQIGEKHRLAWLDYFEESAIRATEELYDLRPGEYLVEVCNKYNPSETPDLLLSLDDLGWPKEVPMTFLFFLGRIFNAEPTRAVGTPPFMSCRLGWDDEPHTAIHDVQSFLWVFTYLSLKLAGPGSTRREMSPELDQLFTTLFLDSYASRKTKRQILRSQEKLDMSLSHISPYFEDLKELIRDWHRMLEIAHRYPTGMEYNYPHQVFLRCID</sequence>
<organism evidence="3 4">
    <name type="scientific">Leucocoprinus leucothites</name>
    <dbReference type="NCBI Taxonomy" id="201217"/>
    <lineage>
        <taxon>Eukaryota</taxon>
        <taxon>Fungi</taxon>
        <taxon>Dikarya</taxon>
        <taxon>Basidiomycota</taxon>
        <taxon>Agaricomycotina</taxon>
        <taxon>Agaricomycetes</taxon>
        <taxon>Agaricomycetidae</taxon>
        <taxon>Agaricales</taxon>
        <taxon>Agaricineae</taxon>
        <taxon>Agaricaceae</taxon>
        <taxon>Leucocoprinus</taxon>
    </lineage>
</organism>
<dbReference type="OrthoDB" id="312874at2759"/>
<evidence type="ECO:0000256" key="1">
    <source>
        <dbReference type="SAM" id="MobiDB-lite"/>
    </source>
</evidence>
<name>A0A8H5LH59_9AGAR</name>
<feature type="domain" description="Fungal-type protein kinase" evidence="2">
    <location>
        <begin position="54"/>
        <end position="181"/>
    </location>
</feature>
<dbReference type="AlphaFoldDB" id="A0A8H5LH59"/>
<evidence type="ECO:0000313" key="3">
    <source>
        <dbReference type="EMBL" id="KAF5356963.1"/>
    </source>
</evidence>
<dbReference type="Proteomes" id="UP000559027">
    <property type="component" value="Unassembled WGS sequence"/>
</dbReference>
<dbReference type="SUPFAM" id="SSF56112">
    <property type="entry name" value="Protein kinase-like (PK-like)"/>
    <property type="match status" value="1"/>
</dbReference>
<feature type="region of interest" description="Disordered" evidence="1">
    <location>
        <begin position="1"/>
        <end position="27"/>
    </location>
</feature>
<evidence type="ECO:0000259" key="2">
    <source>
        <dbReference type="Pfam" id="PF17667"/>
    </source>
</evidence>
<gene>
    <name evidence="3" type="ORF">D9756_006582</name>
</gene>
<accession>A0A8H5LH59</accession>
<dbReference type="EMBL" id="JAACJO010000006">
    <property type="protein sequence ID" value="KAF5356963.1"/>
    <property type="molecule type" value="Genomic_DNA"/>
</dbReference>
<dbReference type="PANTHER" id="PTHR38248:SF2">
    <property type="entry name" value="FUNK1 11"/>
    <property type="match status" value="1"/>
</dbReference>
<protein>
    <recommendedName>
        <fullName evidence="2">Fungal-type protein kinase domain-containing protein</fullName>
    </recommendedName>
</protein>